<dbReference type="InterPro" id="IPR036890">
    <property type="entry name" value="HATPase_C_sf"/>
</dbReference>
<dbReference type="Gene3D" id="2.60.40.10">
    <property type="entry name" value="Immunoglobulins"/>
    <property type="match status" value="1"/>
</dbReference>
<feature type="domain" description="Signal transduction histidine kinase internal region" evidence="2">
    <location>
        <begin position="772"/>
        <end position="851"/>
    </location>
</feature>
<dbReference type="Pfam" id="PF07494">
    <property type="entry name" value="Reg_prop"/>
    <property type="match status" value="1"/>
</dbReference>
<keyword evidence="1" id="KW-0472">Membrane</keyword>
<accession>A0A1J5TQG1</accession>
<dbReference type="InterPro" id="IPR011110">
    <property type="entry name" value="Reg_prop"/>
</dbReference>
<keyword evidence="3" id="KW-0808">Transferase</keyword>
<keyword evidence="1" id="KW-1133">Transmembrane helix</keyword>
<gene>
    <name evidence="3" type="primary">ypdA_2</name>
    <name evidence="3" type="ORF">GALL_46750</name>
</gene>
<dbReference type="Pfam" id="PF06580">
    <property type="entry name" value="His_kinase"/>
    <property type="match status" value="1"/>
</dbReference>
<dbReference type="Gene3D" id="2.130.10.10">
    <property type="entry name" value="YVTN repeat-like/Quinoprotein amine dehydrogenase"/>
    <property type="match status" value="2"/>
</dbReference>
<dbReference type="GO" id="GO:0016020">
    <property type="term" value="C:membrane"/>
    <property type="evidence" value="ECO:0007669"/>
    <property type="project" value="InterPro"/>
</dbReference>
<dbReference type="Gene3D" id="3.30.565.10">
    <property type="entry name" value="Histidine kinase-like ATPase, C-terminal domain"/>
    <property type="match status" value="1"/>
</dbReference>
<dbReference type="InterPro" id="IPR013783">
    <property type="entry name" value="Ig-like_fold"/>
</dbReference>
<dbReference type="EMBL" id="MLJW01000012">
    <property type="protein sequence ID" value="OIR14214.1"/>
    <property type="molecule type" value="Genomic_DNA"/>
</dbReference>
<protein>
    <submittedName>
        <fullName evidence="3">Sensor histidine kinase YpdA</fullName>
        <ecNumber evidence="3">2.7.13.3</ecNumber>
    </submittedName>
</protein>
<evidence type="ECO:0000313" key="3">
    <source>
        <dbReference type="EMBL" id="OIR14214.1"/>
    </source>
</evidence>
<proteinExistence type="predicted"/>
<dbReference type="SUPFAM" id="SSF55874">
    <property type="entry name" value="ATPase domain of HSP90 chaperone/DNA topoisomerase II/histidine kinase"/>
    <property type="match status" value="1"/>
</dbReference>
<dbReference type="SUPFAM" id="SSF82171">
    <property type="entry name" value="DPP6 N-terminal domain-like"/>
    <property type="match status" value="1"/>
</dbReference>
<organism evidence="3">
    <name type="scientific">mine drainage metagenome</name>
    <dbReference type="NCBI Taxonomy" id="410659"/>
    <lineage>
        <taxon>unclassified sequences</taxon>
        <taxon>metagenomes</taxon>
        <taxon>ecological metagenomes</taxon>
    </lineage>
</organism>
<reference evidence="3" key="1">
    <citation type="submission" date="2016-10" db="EMBL/GenBank/DDBJ databases">
        <title>Sequence of Gallionella enrichment culture.</title>
        <authorList>
            <person name="Poehlein A."/>
            <person name="Muehling M."/>
            <person name="Daniel R."/>
        </authorList>
    </citation>
    <scope>NUCLEOTIDE SEQUENCE</scope>
</reference>
<dbReference type="PANTHER" id="PTHR34220:SF7">
    <property type="entry name" value="SENSOR HISTIDINE KINASE YPDA"/>
    <property type="match status" value="1"/>
</dbReference>
<sequence>MRFVFLFVLFFSKLILCEAQHGDYVAFTINDGLPGNNVYRCVEDNKGFLWVATDAGIARFDGKHFQVFTTQQGLPDNEVLAVVKENNGCIWVNCFKQSPAYFDEIQNRFISAVPDSDLAKLSGTSVMNLFALPDGGVMYINEKGSYIFKEKKLIEYNKGRNNFNFLIKENKNGTQLKWSNLVFDPVLKTYDSKMFLTKEEKIIDSLSLNRQKINDYQLPSIDDGKFYLFNGLKKKCLIYSDIEFNPLSVKMDSITIPEAFFNFAFTKTSLYIVSYSGKIYVFDKQTLQEQYIISGNYLPNSFYNDSKENLWVSTIDKGLILYKKKQFRKIRVPSNFTNANFLSIAWKPNGAMLFGNYYGQVIESNNDKFIVHTISKKIPSRQRKIIVQGNHVFTFSEENIVMDYAKPILNPVTKLNYSVKTAVSFNDSIIIVGSYSGLLKLNTITQKISALKLISKRVTALTKTNNGIVYFGSTDGLYRFDYLQNKVTPLASTNALLGERITALCTTVDNIVWMATAGNGIVAVKDDKVLFHITNNNDIINNSCRSIAAGKQNEIWLGTTQGISKIVYEINNSKIKTSIQNISANDGLTNNEINEMLYHNDTVYATTADGISVIPGNISIPAFNIPVQIINISINQRDTTISLKYDLDYNQQNINIRFAAIELSGHFKNLQYTLDKNNSWINLAENTLNLQLNNGRHVLQVRAVDVNGNVSNKISSIQFNIATPFWKATWFWLIVVISLQFLAMYFISRWQKKRKEIKLAKEIASMQTASLEQQAFTSLMNPHFVFNALNSIQHYINVQDRQNANRYLSDFASLIRKNFEASQQFFIPLEEELENIKIYLRLEQMRFVNRFSYKIKVDDNLDPDQWMIPTMMMQPLLENALIHGIIPSVIDGIIEINLKEQDGNLLISIIDNGIGIENNRALKQSSLHKSHGVELIKKRIAALNHFVEVPITIDTSIPSKDEKNPGNKITISIPAELYNAWLKAKNDNN</sequence>
<dbReference type="PANTHER" id="PTHR34220">
    <property type="entry name" value="SENSOR HISTIDINE KINASE YPDA"/>
    <property type="match status" value="1"/>
</dbReference>
<evidence type="ECO:0000256" key="1">
    <source>
        <dbReference type="SAM" id="Phobius"/>
    </source>
</evidence>
<dbReference type="AlphaFoldDB" id="A0A1J5TQG1"/>
<dbReference type="InterPro" id="IPR010559">
    <property type="entry name" value="Sig_transdc_His_kin_internal"/>
</dbReference>
<dbReference type="InterPro" id="IPR050640">
    <property type="entry name" value="Bact_2-comp_sensor_kinase"/>
</dbReference>
<dbReference type="InterPro" id="IPR015943">
    <property type="entry name" value="WD40/YVTN_repeat-like_dom_sf"/>
</dbReference>
<dbReference type="SUPFAM" id="SSF63829">
    <property type="entry name" value="Calcium-dependent phosphotriesterase"/>
    <property type="match status" value="1"/>
</dbReference>
<name>A0A1J5TQG1_9ZZZZ</name>
<feature type="transmembrane region" description="Helical" evidence="1">
    <location>
        <begin position="730"/>
        <end position="748"/>
    </location>
</feature>
<dbReference type="EC" id="2.7.13.3" evidence="3"/>
<keyword evidence="1" id="KW-0812">Transmembrane</keyword>
<evidence type="ECO:0000259" key="2">
    <source>
        <dbReference type="Pfam" id="PF06580"/>
    </source>
</evidence>
<dbReference type="GO" id="GO:0000155">
    <property type="term" value="F:phosphorelay sensor kinase activity"/>
    <property type="evidence" value="ECO:0007669"/>
    <property type="project" value="InterPro"/>
</dbReference>
<keyword evidence="3" id="KW-0418">Kinase</keyword>
<comment type="caution">
    <text evidence="3">The sequence shown here is derived from an EMBL/GenBank/DDBJ whole genome shotgun (WGS) entry which is preliminary data.</text>
</comment>